<gene>
    <name evidence="2" type="ORF">IW15_01140</name>
</gene>
<dbReference type="EMBL" id="JPRH01000001">
    <property type="protein sequence ID" value="KFF14086.1"/>
    <property type="molecule type" value="Genomic_DNA"/>
</dbReference>
<reference evidence="2 3" key="1">
    <citation type="submission" date="2014-07" db="EMBL/GenBank/DDBJ databases">
        <title>Genome of Chryseobacterium soli DSM 19298.</title>
        <authorList>
            <person name="Stropko S.J."/>
            <person name="Pipes S.E."/>
            <person name="Newman J."/>
        </authorList>
    </citation>
    <scope>NUCLEOTIDE SEQUENCE [LARGE SCALE GENOMIC DNA]</scope>
    <source>
        <strain evidence="2 3">DSM 19298</strain>
    </source>
</reference>
<sequence>MTDYFTFFESLIVISIIAGAITLAATDPKKHRAIRIVLLIIAGILLIIGLGGYFLMSISNVGSYRY</sequence>
<feature type="transmembrane region" description="Helical" evidence="1">
    <location>
        <begin position="6"/>
        <end position="24"/>
    </location>
</feature>
<dbReference type="STRING" id="445961.IW15_01140"/>
<keyword evidence="1" id="KW-0472">Membrane</keyword>
<feature type="transmembrane region" description="Helical" evidence="1">
    <location>
        <begin position="36"/>
        <end position="56"/>
    </location>
</feature>
<organism evidence="2 3">
    <name type="scientific">Chryseobacterium soli</name>
    <dbReference type="NCBI Taxonomy" id="445961"/>
    <lineage>
        <taxon>Bacteria</taxon>
        <taxon>Pseudomonadati</taxon>
        <taxon>Bacteroidota</taxon>
        <taxon>Flavobacteriia</taxon>
        <taxon>Flavobacteriales</taxon>
        <taxon>Weeksellaceae</taxon>
        <taxon>Chryseobacterium group</taxon>
        <taxon>Chryseobacterium</taxon>
    </lineage>
</organism>
<comment type="caution">
    <text evidence="2">The sequence shown here is derived from an EMBL/GenBank/DDBJ whole genome shotgun (WGS) entry which is preliminary data.</text>
</comment>
<evidence type="ECO:0000313" key="2">
    <source>
        <dbReference type="EMBL" id="KFF14086.1"/>
    </source>
</evidence>
<accession>A0A086ABM2</accession>
<dbReference type="RefSeq" id="WP_034708600.1">
    <property type="nucleotide sequence ID" value="NZ_JAODPJ010000002.1"/>
</dbReference>
<keyword evidence="1" id="KW-1133">Transmembrane helix</keyword>
<evidence type="ECO:0000313" key="3">
    <source>
        <dbReference type="Proteomes" id="UP000028705"/>
    </source>
</evidence>
<proteinExistence type="predicted"/>
<name>A0A086ABM2_9FLAO</name>
<dbReference type="Proteomes" id="UP000028705">
    <property type="component" value="Unassembled WGS sequence"/>
</dbReference>
<keyword evidence="3" id="KW-1185">Reference proteome</keyword>
<evidence type="ECO:0000256" key="1">
    <source>
        <dbReference type="SAM" id="Phobius"/>
    </source>
</evidence>
<dbReference type="OrthoDB" id="1274264at2"/>
<protein>
    <submittedName>
        <fullName evidence="2">Uncharacterized protein</fullName>
    </submittedName>
</protein>
<keyword evidence="1" id="KW-0812">Transmembrane</keyword>
<dbReference type="AlphaFoldDB" id="A0A086ABM2"/>